<protein>
    <recommendedName>
        <fullName evidence="4">Rhs family protein</fullName>
    </recommendedName>
</protein>
<evidence type="ECO:0000313" key="3">
    <source>
        <dbReference type="Proteomes" id="UP000264330"/>
    </source>
</evidence>
<evidence type="ECO:0008006" key="4">
    <source>
        <dbReference type="Google" id="ProtNLM"/>
    </source>
</evidence>
<dbReference type="EMBL" id="DPMF01000345">
    <property type="protein sequence ID" value="HCV82328.1"/>
    <property type="molecule type" value="Genomic_DNA"/>
</dbReference>
<feature type="transmembrane region" description="Helical" evidence="1">
    <location>
        <begin position="56"/>
        <end position="73"/>
    </location>
</feature>
<accession>A0A3D5J3Q0</accession>
<dbReference type="InterPro" id="IPR022385">
    <property type="entry name" value="Rhs_assc_core"/>
</dbReference>
<evidence type="ECO:0000313" key="2">
    <source>
        <dbReference type="EMBL" id="HCV82328.1"/>
    </source>
</evidence>
<dbReference type="Proteomes" id="UP000264330">
    <property type="component" value="Unassembled WGS sequence"/>
</dbReference>
<sequence>MWVGIIHMNGRLYDAMLHRFLSPDNYVQDPSNPLNFNRYSYVLNNPLIYIDVNGEFWHIVIGAVVGGLVNLAVKAVQGKIHNWKDGFVAFGIGTAAGAIGATTGGGAFTMAGGAAGGVWEDF</sequence>
<keyword evidence="1" id="KW-0812">Transmembrane</keyword>
<keyword evidence="1" id="KW-0472">Membrane</keyword>
<gene>
    <name evidence="2" type="ORF">DGQ38_14895</name>
</gene>
<dbReference type="AlphaFoldDB" id="A0A3D5J3Q0"/>
<dbReference type="Gene3D" id="2.180.10.10">
    <property type="entry name" value="RHS repeat-associated core"/>
    <property type="match status" value="1"/>
</dbReference>
<evidence type="ECO:0000256" key="1">
    <source>
        <dbReference type="SAM" id="Phobius"/>
    </source>
</evidence>
<dbReference type="NCBIfam" id="TIGR03696">
    <property type="entry name" value="Rhs_assc_core"/>
    <property type="match status" value="1"/>
</dbReference>
<organism evidence="2 3">
    <name type="scientific">Zunongwangia profunda</name>
    <dbReference type="NCBI Taxonomy" id="398743"/>
    <lineage>
        <taxon>Bacteria</taxon>
        <taxon>Pseudomonadati</taxon>
        <taxon>Bacteroidota</taxon>
        <taxon>Flavobacteriia</taxon>
        <taxon>Flavobacteriales</taxon>
        <taxon>Flavobacteriaceae</taxon>
        <taxon>Zunongwangia</taxon>
    </lineage>
</organism>
<reference evidence="2 3" key="1">
    <citation type="journal article" date="2018" name="Nat. Biotechnol.">
        <title>A standardized bacterial taxonomy based on genome phylogeny substantially revises the tree of life.</title>
        <authorList>
            <person name="Parks D.H."/>
            <person name="Chuvochina M."/>
            <person name="Waite D.W."/>
            <person name="Rinke C."/>
            <person name="Skarshewski A."/>
            <person name="Chaumeil P.A."/>
            <person name="Hugenholtz P."/>
        </authorList>
    </citation>
    <scope>NUCLEOTIDE SEQUENCE [LARGE SCALE GENOMIC DNA]</scope>
    <source>
        <strain evidence="2">UBA9359</strain>
    </source>
</reference>
<keyword evidence="1" id="KW-1133">Transmembrane helix</keyword>
<comment type="caution">
    <text evidence="2">The sequence shown here is derived from an EMBL/GenBank/DDBJ whole genome shotgun (WGS) entry which is preliminary data.</text>
</comment>
<proteinExistence type="predicted"/>
<name>A0A3D5J3Q0_9FLAO</name>